<comment type="caution">
    <text evidence="2">The sequence shown here is derived from an EMBL/GenBank/DDBJ whole genome shotgun (WGS) entry which is preliminary data.</text>
</comment>
<protein>
    <submittedName>
        <fullName evidence="2">Uncharacterized protein</fullName>
    </submittedName>
</protein>
<accession>A0A553N7Q8</accession>
<feature type="signal peptide" evidence="1">
    <location>
        <begin position="1"/>
        <end position="27"/>
    </location>
</feature>
<sequence length="119" mass="13794">MKVLKSLSLKLLITVFLCLQMSTTIMGRMGVGRGPKEEDYHSMYQKEAKPYSDINFDKDLAYVPRYRYPISSYVGKRMKSPEETDPYRRGPVYGPLSQLLRDLLSRFRGGEDEGDIFKK</sequence>
<evidence type="ECO:0000313" key="2">
    <source>
        <dbReference type="EMBL" id="TRY61461.1"/>
    </source>
</evidence>
<gene>
    <name evidence="2" type="ORF">TCAL_03165</name>
</gene>
<reference evidence="2 3" key="1">
    <citation type="journal article" date="2018" name="Nat. Ecol. Evol.">
        <title>Genomic signatures of mitonuclear coevolution across populations of Tigriopus californicus.</title>
        <authorList>
            <person name="Barreto F.S."/>
            <person name="Watson E.T."/>
            <person name="Lima T.G."/>
            <person name="Willett C.S."/>
            <person name="Edmands S."/>
            <person name="Li W."/>
            <person name="Burton R.S."/>
        </authorList>
    </citation>
    <scope>NUCLEOTIDE SEQUENCE [LARGE SCALE GENOMIC DNA]</scope>
    <source>
        <strain evidence="2 3">San Diego</strain>
    </source>
</reference>
<dbReference type="EMBL" id="VCGU01000459">
    <property type="protein sequence ID" value="TRY61461.1"/>
    <property type="molecule type" value="Genomic_DNA"/>
</dbReference>
<evidence type="ECO:0000256" key="1">
    <source>
        <dbReference type="SAM" id="SignalP"/>
    </source>
</evidence>
<name>A0A553N7Q8_TIGCA</name>
<keyword evidence="3" id="KW-1185">Reference proteome</keyword>
<dbReference type="AlphaFoldDB" id="A0A553N7Q8"/>
<dbReference type="Proteomes" id="UP000318571">
    <property type="component" value="Chromosome 8"/>
</dbReference>
<feature type="chain" id="PRO_5022094196" evidence="1">
    <location>
        <begin position="28"/>
        <end position="119"/>
    </location>
</feature>
<organism evidence="2 3">
    <name type="scientific">Tigriopus californicus</name>
    <name type="common">Marine copepod</name>
    <dbReference type="NCBI Taxonomy" id="6832"/>
    <lineage>
        <taxon>Eukaryota</taxon>
        <taxon>Metazoa</taxon>
        <taxon>Ecdysozoa</taxon>
        <taxon>Arthropoda</taxon>
        <taxon>Crustacea</taxon>
        <taxon>Multicrustacea</taxon>
        <taxon>Hexanauplia</taxon>
        <taxon>Copepoda</taxon>
        <taxon>Harpacticoida</taxon>
        <taxon>Harpacticidae</taxon>
        <taxon>Tigriopus</taxon>
    </lineage>
</organism>
<keyword evidence="1" id="KW-0732">Signal</keyword>
<proteinExistence type="predicted"/>
<evidence type="ECO:0000313" key="3">
    <source>
        <dbReference type="Proteomes" id="UP000318571"/>
    </source>
</evidence>